<reference evidence="3" key="1">
    <citation type="journal article" date="2019" name="Int. J. Syst. Evol. Microbiol.">
        <title>The Global Catalogue of Microorganisms (GCM) 10K type strain sequencing project: providing services to taxonomists for standard genome sequencing and annotation.</title>
        <authorList>
            <consortium name="The Broad Institute Genomics Platform"/>
            <consortium name="The Broad Institute Genome Sequencing Center for Infectious Disease"/>
            <person name="Wu L."/>
            <person name="Ma J."/>
        </authorList>
    </citation>
    <scope>NUCLEOTIDE SEQUENCE [LARGE SCALE GENOMIC DNA]</scope>
    <source>
        <strain evidence="3">CGMCC 1.15277</strain>
    </source>
</reference>
<accession>A0ABW1WZ32</accession>
<dbReference type="RefSeq" id="WP_343886371.1">
    <property type="nucleotide sequence ID" value="NZ_BAAAKI010000014.1"/>
</dbReference>
<gene>
    <name evidence="2" type="ORF">ACFP57_01275</name>
</gene>
<organism evidence="2 3">
    <name type="scientific">Luteococcus sanguinis</name>
    <dbReference type="NCBI Taxonomy" id="174038"/>
    <lineage>
        <taxon>Bacteria</taxon>
        <taxon>Bacillati</taxon>
        <taxon>Actinomycetota</taxon>
        <taxon>Actinomycetes</taxon>
        <taxon>Propionibacteriales</taxon>
        <taxon>Propionibacteriaceae</taxon>
        <taxon>Luteococcus</taxon>
    </lineage>
</organism>
<feature type="transmembrane region" description="Helical" evidence="1">
    <location>
        <begin position="20"/>
        <end position="40"/>
    </location>
</feature>
<keyword evidence="1" id="KW-0812">Transmembrane</keyword>
<protein>
    <submittedName>
        <fullName evidence="2">DUF2530 domain-containing protein</fullName>
    </submittedName>
</protein>
<comment type="caution">
    <text evidence="2">The sequence shown here is derived from an EMBL/GenBank/DDBJ whole genome shotgun (WGS) entry which is preliminary data.</text>
</comment>
<feature type="transmembrane region" description="Helical" evidence="1">
    <location>
        <begin position="52"/>
        <end position="72"/>
    </location>
</feature>
<evidence type="ECO:0000313" key="2">
    <source>
        <dbReference type="EMBL" id="MFC6395628.1"/>
    </source>
</evidence>
<keyword evidence="3" id="KW-1185">Reference proteome</keyword>
<dbReference type="InterPro" id="IPR019681">
    <property type="entry name" value="DUF2530"/>
</dbReference>
<dbReference type="Pfam" id="PF10745">
    <property type="entry name" value="DUF2530"/>
    <property type="match status" value="1"/>
</dbReference>
<keyword evidence="1" id="KW-0472">Membrane</keyword>
<keyword evidence="1" id="KW-1133">Transmembrane helix</keyword>
<dbReference type="EMBL" id="JBHSUA010000006">
    <property type="protein sequence ID" value="MFC6395628.1"/>
    <property type="molecule type" value="Genomic_DNA"/>
</dbReference>
<evidence type="ECO:0000256" key="1">
    <source>
        <dbReference type="SAM" id="Phobius"/>
    </source>
</evidence>
<name>A0ABW1WZ32_9ACTN</name>
<evidence type="ECO:0000313" key="3">
    <source>
        <dbReference type="Proteomes" id="UP001596266"/>
    </source>
</evidence>
<dbReference type="Proteomes" id="UP001596266">
    <property type="component" value="Unassembled WGS sequence"/>
</dbReference>
<proteinExistence type="predicted"/>
<sequence>MDQHPHLFVQAPVRPLDEDAVTAMTVGTICFAVMTVVMGVRLDELRTHDSAWWFWTAVAGTVIGALGLVYCLRRRNSRRSADQP</sequence>